<dbReference type="OrthoDB" id="5413003at2759"/>
<organism evidence="2 3">
    <name type="scientific">Panaeolus cyanescens</name>
    <dbReference type="NCBI Taxonomy" id="181874"/>
    <lineage>
        <taxon>Eukaryota</taxon>
        <taxon>Fungi</taxon>
        <taxon>Dikarya</taxon>
        <taxon>Basidiomycota</taxon>
        <taxon>Agaricomycotina</taxon>
        <taxon>Agaricomycetes</taxon>
        <taxon>Agaricomycetidae</taxon>
        <taxon>Agaricales</taxon>
        <taxon>Agaricineae</taxon>
        <taxon>Galeropsidaceae</taxon>
        <taxon>Panaeolus</taxon>
    </lineage>
</organism>
<keyword evidence="3" id="KW-1185">Reference proteome</keyword>
<accession>A0A409VX03</accession>
<sequence length="516" mass="57472">MAAASRRASPTPRRVLAIKRADGEPLTRADIQFDLLQDIFSDTQEVFTDPYASPSDGTRKISFRDLYIKAILHSPKATKALKDKMAESSVFALDFAMLSLLVNVGRVNTTMSFFPEMKTTIRTYHPIPSLQHTNGNMQDAPRIKHILKTSLLESELSNPPATPAEIVSRCKVGQLPPTSVTNLVFVMAHHTGAIGQSHFNGVLDFLDIFLRGDVSSHSRAQAFLFLCFNYLEAPSSEDDYDEEPTPNPFADPMKKTSPSFLFLTADEVDKENQDSPEDVANGEKLLAQRSKIVHSQSLKEGKATGGKTSGNDNSVVGDDDEPMTPTTDEPKAKGRKSTQSSAIKGRKSLPATKDKKSKLKGEVETASNAVDAGKDDFIDELIKLPTRKRPMLGDHDVEISSRTTSHYTQRSSSGPEPSYLSNTHRHRYSPYGHPSTTTPIREFPKSRLKRLAQPRTMLQQAWHVVMSTDPLVDSDEEDEYAREDYIQRLKIINQFSPSRWYQEPSSHSLSMDTDSL</sequence>
<protein>
    <recommendedName>
        <fullName evidence="4">Ino eighty subunit 1</fullName>
    </recommendedName>
</protein>
<proteinExistence type="predicted"/>
<gene>
    <name evidence="2" type="ORF">CVT24_000861</name>
</gene>
<name>A0A409VX03_9AGAR</name>
<dbReference type="PANTHER" id="PTHR37287:SF1">
    <property type="entry name" value="INO EIGHTY SUBUNIT 1"/>
    <property type="match status" value="1"/>
</dbReference>
<dbReference type="AlphaFoldDB" id="A0A409VX03"/>
<feature type="region of interest" description="Disordered" evidence="1">
    <location>
        <begin position="236"/>
        <end position="256"/>
    </location>
</feature>
<evidence type="ECO:0000313" key="3">
    <source>
        <dbReference type="Proteomes" id="UP000284842"/>
    </source>
</evidence>
<feature type="compositionally biased region" description="Polar residues" evidence="1">
    <location>
        <begin position="400"/>
        <end position="422"/>
    </location>
</feature>
<reference evidence="2 3" key="1">
    <citation type="journal article" date="2018" name="Evol. Lett.">
        <title>Horizontal gene cluster transfer increased hallucinogenic mushroom diversity.</title>
        <authorList>
            <person name="Reynolds H.T."/>
            <person name="Vijayakumar V."/>
            <person name="Gluck-Thaler E."/>
            <person name="Korotkin H.B."/>
            <person name="Matheny P.B."/>
            <person name="Slot J.C."/>
        </authorList>
    </citation>
    <scope>NUCLEOTIDE SEQUENCE [LARGE SCALE GENOMIC DNA]</scope>
    <source>
        <strain evidence="2 3">2629</strain>
    </source>
</reference>
<comment type="caution">
    <text evidence="2">The sequence shown here is derived from an EMBL/GenBank/DDBJ whole genome shotgun (WGS) entry which is preliminary data.</text>
</comment>
<dbReference type="Proteomes" id="UP000284842">
    <property type="component" value="Unassembled WGS sequence"/>
</dbReference>
<dbReference type="InParanoid" id="A0A409VX03"/>
<dbReference type="InterPro" id="IPR038014">
    <property type="entry name" value="Ies1"/>
</dbReference>
<dbReference type="PANTHER" id="PTHR37287">
    <property type="entry name" value="INO EIGHTY SUBUNIT 1"/>
    <property type="match status" value="1"/>
</dbReference>
<evidence type="ECO:0000313" key="2">
    <source>
        <dbReference type="EMBL" id="PPQ70750.1"/>
    </source>
</evidence>
<dbReference type="GO" id="GO:0031011">
    <property type="term" value="C:Ino80 complex"/>
    <property type="evidence" value="ECO:0007669"/>
    <property type="project" value="InterPro"/>
</dbReference>
<dbReference type="EMBL" id="NHTK01005942">
    <property type="protein sequence ID" value="PPQ70750.1"/>
    <property type="molecule type" value="Genomic_DNA"/>
</dbReference>
<feature type="region of interest" description="Disordered" evidence="1">
    <location>
        <begin position="392"/>
        <end position="443"/>
    </location>
</feature>
<dbReference type="STRING" id="181874.A0A409VX03"/>
<feature type="region of interest" description="Disordered" evidence="1">
    <location>
        <begin position="290"/>
        <end position="366"/>
    </location>
</feature>
<evidence type="ECO:0000256" key="1">
    <source>
        <dbReference type="SAM" id="MobiDB-lite"/>
    </source>
</evidence>
<evidence type="ECO:0008006" key="4">
    <source>
        <dbReference type="Google" id="ProtNLM"/>
    </source>
</evidence>